<dbReference type="GO" id="GO:0005375">
    <property type="term" value="F:copper ion transmembrane transporter activity"/>
    <property type="evidence" value="ECO:0007669"/>
    <property type="project" value="UniProtKB-UniRule"/>
</dbReference>
<dbReference type="EMBL" id="JAACJN010000132">
    <property type="protein sequence ID" value="KAF5368752.1"/>
    <property type="molecule type" value="Genomic_DNA"/>
</dbReference>
<dbReference type="PANTHER" id="PTHR12483:SF27">
    <property type="entry name" value="COPPER TRANSPORT PROTEIN CTR1"/>
    <property type="match status" value="1"/>
</dbReference>
<evidence type="ECO:0000259" key="7">
    <source>
        <dbReference type="Pfam" id="PF03109"/>
    </source>
</evidence>
<feature type="transmembrane region" description="Helical" evidence="5">
    <location>
        <begin position="89"/>
        <end position="108"/>
    </location>
</feature>
<reference evidence="8 9" key="1">
    <citation type="journal article" date="2020" name="ISME J.">
        <title>Uncovering the hidden diversity of litter-decomposition mechanisms in mushroom-forming fungi.</title>
        <authorList>
            <person name="Floudas D."/>
            <person name="Bentzer J."/>
            <person name="Ahren D."/>
            <person name="Johansson T."/>
            <person name="Persson P."/>
            <person name="Tunlid A."/>
        </authorList>
    </citation>
    <scope>NUCLEOTIDE SEQUENCE [LARGE SCALE GENOMIC DNA]</scope>
    <source>
        <strain evidence="8 9">CBS 406.79</strain>
    </source>
</reference>
<dbReference type="InterPro" id="IPR007274">
    <property type="entry name" value="Cop_transporter"/>
</dbReference>
<evidence type="ECO:0000256" key="6">
    <source>
        <dbReference type="SAM" id="SignalP"/>
    </source>
</evidence>
<keyword evidence="2 5" id="KW-0812">Transmembrane</keyword>
<evidence type="ECO:0000256" key="5">
    <source>
        <dbReference type="RuleBase" id="RU367022"/>
    </source>
</evidence>
<feature type="signal peptide" evidence="6">
    <location>
        <begin position="1"/>
        <end position="30"/>
    </location>
</feature>
<dbReference type="GO" id="GO:0005886">
    <property type="term" value="C:plasma membrane"/>
    <property type="evidence" value="ECO:0007669"/>
    <property type="project" value="TreeGrafter"/>
</dbReference>
<evidence type="ECO:0000256" key="3">
    <source>
        <dbReference type="ARBA" id="ARBA00022989"/>
    </source>
</evidence>
<comment type="caution">
    <text evidence="8">The sequence shown here is derived from an EMBL/GenBank/DDBJ whole genome shotgun (WGS) entry which is preliminary data.</text>
</comment>
<evidence type="ECO:0000256" key="1">
    <source>
        <dbReference type="ARBA" id="ARBA00004141"/>
    </source>
</evidence>
<organism evidence="8 9">
    <name type="scientific">Collybiopsis confluens</name>
    <dbReference type="NCBI Taxonomy" id="2823264"/>
    <lineage>
        <taxon>Eukaryota</taxon>
        <taxon>Fungi</taxon>
        <taxon>Dikarya</taxon>
        <taxon>Basidiomycota</taxon>
        <taxon>Agaricomycotina</taxon>
        <taxon>Agaricomycetes</taxon>
        <taxon>Agaricomycetidae</taxon>
        <taxon>Agaricales</taxon>
        <taxon>Marasmiineae</taxon>
        <taxon>Omphalotaceae</taxon>
        <taxon>Collybiopsis</taxon>
    </lineage>
</organism>
<feature type="domain" description="ABC1 atypical kinase-like" evidence="7">
    <location>
        <begin position="367"/>
        <end position="446"/>
    </location>
</feature>
<dbReference type="Proteomes" id="UP000518752">
    <property type="component" value="Unassembled WGS sequence"/>
</dbReference>
<dbReference type="OrthoDB" id="73901at2759"/>
<evidence type="ECO:0000256" key="2">
    <source>
        <dbReference type="ARBA" id="ARBA00022692"/>
    </source>
</evidence>
<keyword evidence="6" id="KW-0732">Signal</keyword>
<dbReference type="AlphaFoldDB" id="A0A8H5LT98"/>
<dbReference type="Pfam" id="PF04145">
    <property type="entry name" value="Ctr"/>
    <property type="match status" value="1"/>
</dbReference>
<dbReference type="PANTHER" id="PTHR12483">
    <property type="entry name" value="SOLUTE CARRIER FAMILY 31 COPPER TRANSPORTERS"/>
    <property type="match status" value="1"/>
</dbReference>
<keyword evidence="5" id="KW-0406">Ion transport</keyword>
<evidence type="ECO:0000313" key="8">
    <source>
        <dbReference type="EMBL" id="KAF5368752.1"/>
    </source>
</evidence>
<dbReference type="Pfam" id="PF03109">
    <property type="entry name" value="ABC1"/>
    <property type="match status" value="1"/>
</dbReference>
<accession>A0A8H5LT98</accession>
<dbReference type="InterPro" id="IPR004147">
    <property type="entry name" value="ABC1_dom"/>
</dbReference>
<protein>
    <recommendedName>
        <fullName evidence="5">Copper transport protein</fullName>
    </recommendedName>
</protein>
<comment type="subcellular location">
    <subcellularLocation>
        <location evidence="1 5">Membrane</location>
        <topology evidence="1 5">Multi-pass membrane protein</topology>
    </subcellularLocation>
</comment>
<feature type="transmembrane region" description="Helical" evidence="5">
    <location>
        <begin position="215"/>
        <end position="236"/>
    </location>
</feature>
<proteinExistence type="inferred from homology"/>
<gene>
    <name evidence="8" type="ORF">D9757_010412</name>
</gene>
<keyword evidence="3 5" id="KW-1133">Transmembrane helix</keyword>
<comment type="similarity">
    <text evidence="5">Belongs to the copper transporter (Ctr) (TC 1.A.56) family. SLC31A subfamily.</text>
</comment>
<keyword evidence="5" id="KW-0186">Copper</keyword>
<keyword evidence="4 5" id="KW-0472">Membrane</keyword>
<keyword evidence="5" id="KW-0813">Transport</keyword>
<keyword evidence="9" id="KW-1185">Reference proteome</keyword>
<evidence type="ECO:0000256" key="4">
    <source>
        <dbReference type="ARBA" id="ARBA00023136"/>
    </source>
</evidence>
<evidence type="ECO:0000313" key="9">
    <source>
        <dbReference type="Proteomes" id="UP000518752"/>
    </source>
</evidence>
<keyword evidence="5" id="KW-0187">Copper transport</keyword>
<sequence length="474" mass="52263">MPSLDPYRLTLFGFSLIITLVFCAIPMVHASSPPNESSAQMLSLRDENGMDMTMDGSMSLASGSMLPYLHFTIGGDILWFQGWVPQTKGSMFGACFGLFLLALVERWITSCRRLMEAFWAQRAQIAYTNKLNETKQIAPAASVKSALMMRRAPPFIPAHDLVRGTMHIGQAALNFAFMLAVIESFGQQPIYSDLSEKQIAVHTRILTMAATLRKFISVLFMINAASLVYTICGAAPTQSSPSGYGSSSSGEPEGKAGLLGKFDRPWILDVNEHIKLSESDKQVFSKTLTGVDVGLAMRGVVRGSRCKGIGMLMADYKEHKASELVAKALMEPIDDDYFEVKVLKTLTDLYIDSGMVSGWPTPGPSPVIIMKKVPGQPIKNYPAYRLANKEEKTAMHKKLQEMVCSQVVKWALEHKLLLADLHQGNILVNLEETTIKSMQIIDFGYPGVFALASNAKEADVHSWCTARFADKWAI</sequence>
<name>A0A8H5LT98_9AGAR</name>
<feature type="chain" id="PRO_5034106890" description="Copper transport protein" evidence="6">
    <location>
        <begin position="31"/>
        <end position="474"/>
    </location>
</feature>